<dbReference type="AlphaFoldDB" id="V5GLT9"/>
<dbReference type="SUPFAM" id="SSF54373">
    <property type="entry name" value="FAD-linked reductases, C-terminal domain"/>
    <property type="match status" value="1"/>
</dbReference>
<keyword evidence="3" id="KW-1185">Reference proteome</keyword>
<dbReference type="OrthoDB" id="498204at2759"/>
<evidence type="ECO:0000313" key="2">
    <source>
        <dbReference type="EMBL" id="EST06932.1"/>
    </source>
</evidence>
<dbReference type="HOGENOM" id="CLU_007884_8_0_1"/>
<dbReference type="GO" id="GO:0005739">
    <property type="term" value="C:mitochondrion"/>
    <property type="evidence" value="ECO:0007669"/>
    <property type="project" value="TreeGrafter"/>
</dbReference>
<feature type="domain" description="FAD dependent oxidoreductase" evidence="1">
    <location>
        <begin position="27"/>
        <end position="370"/>
    </location>
</feature>
<reference evidence="3" key="1">
    <citation type="journal article" date="2013" name="Genome Announc.">
        <title>Draft genome sequence of Pseudozyma brasiliensis sp. nov. strain GHG001, a high producer of endo-1,4-xylanase isolated from an insect pest of sugarcane.</title>
        <authorList>
            <person name="Oliveira J.V.D.C."/>
            <person name="dos Santos R.A.C."/>
            <person name="Borges T.A."/>
            <person name="Riano-Pachon D.M."/>
            <person name="Goldman G.H."/>
        </authorList>
    </citation>
    <scope>NUCLEOTIDE SEQUENCE [LARGE SCALE GENOMIC DNA]</scope>
    <source>
        <strain evidence="3">GHG001</strain>
    </source>
</reference>
<dbReference type="SUPFAM" id="SSF51905">
    <property type="entry name" value="FAD/NAD(P)-binding domain"/>
    <property type="match status" value="1"/>
</dbReference>
<dbReference type="EMBL" id="KI545866">
    <property type="protein sequence ID" value="EST06932.1"/>
    <property type="molecule type" value="Genomic_DNA"/>
</dbReference>
<dbReference type="PANTHER" id="PTHR13847:SF193">
    <property type="entry name" value="PYRUVATE DEHYDROGENASE PHOSPHATASE REGULATORY SUBUNIT, MITOCHONDRIAL"/>
    <property type="match status" value="1"/>
</dbReference>
<dbReference type="Pfam" id="PF01266">
    <property type="entry name" value="DAO"/>
    <property type="match status" value="1"/>
</dbReference>
<protein>
    <recommendedName>
        <fullName evidence="1">FAD dependent oxidoreductase domain-containing protein</fullName>
    </recommendedName>
</protein>
<dbReference type="Proteomes" id="UP000019377">
    <property type="component" value="Unassembled WGS sequence"/>
</dbReference>
<dbReference type="RefSeq" id="XP_016291921.1">
    <property type="nucleotide sequence ID" value="XM_016436668.1"/>
</dbReference>
<dbReference type="GeneID" id="27419311"/>
<accession>V5GLT9</accession>
<gene>
    <name evidence="2" type="ORF">PSEUBRA_SCAF23g05174</name>
</gene>
<dbReference type="PANTHER" id="PTHR13847">
    <property type="entry name" value="SARCOSINE DEHYDROGENASE-RELATED"/>
    <property type="match status" value="1"/>
</dbReference>
<organism evidence="2 3">
    <name type="scientific">Kalmanozyma brasiliensis (strain GHG001)</name>
    <name type="common">Yeast</name>
    <name type="synonym">Pseudozyma brasiliensis</name>
    <dbReference type="NCBI Taxonomy" id="1365824"/>
    <lineage>
        <taxon>Eukaryota</taxon>
        <taxon>Fungi</taxon>
        <taxon>Dikarya</taxon>
        <taxon>Basidiomycota</taxon>
        <taxon>Ustilaginomycotina</taxon>
        <taxon>Ustilaginomycetes</taxon>
        <taxon>Ustilaginales</taxon>
        <taxon>Ustilaginaceae</taxon>
        <taxon>Kalmanozyma</taxon>
    </lineage>
</organism>
<dbReference type="Gene3D" id="3.30.9.10">
    <property type="entry name" value="D-Amino Acid Oxidase, subunit A, domain 2"/>
    <property type="match status" value="1"/>
</dbReference>
<dbReference type="InterPro" id="IPR036188">
    <property type="entry name" value="FAD/NAD-bd_sf"/>
</dbReference>
<dbReference type="InterPro" id="IPR006076">
    <property type="entry name" value="FAD-dep_OxRdtase"/>
</dbReference>
<sequence length="417" mass="45045">MTSSPATNATAVPFDPTSAIAPDRKRTLIIGAGIVGSSLAAILSASPNQQVVLVDRSVRGLPGSTGHAPGYVGQYNELPVLTELARRSVTKYRSIKDGFDVVGGLEVASSPAGLEGLKNRAGKARDAGLQAEVLSKTALVEKAPIFIKRTGIEGGLFFANDGTANAQHIARYQQDIARSQRALLLDADVVSIGSNSVRLSDERELVADKIVLCTGIWTRTLLQQLPILPVAHPYIYTAERAQRPGKTPFVRYPEHHVYVRDHGVKDGLGSYAHDPIHVASSALTSSAYGSWESSFESVLSTALQLLPEETATEFSVNPNQVGKERAFNGLFSVTPDGKPLLGRVRGQETVYVASAIWVTHAAGCAQLLADVLLDQLKEDDKWMVEELDVNRFDGQEWSQLEEKALSTYNDIYNKGSH</sequence>
<dbReference type="Gene3D" id="3.50.50.60">
    <property type="entry name" value="FAD/NAD(P)-binding domain"/>
    <property type="match status" value="1"/>
</dbReference>
<proteinExistence type="predicted"/>
<evidence type="ECO:0000259" key="1">
    <source>
        <dbReference type="Pfam" id="PF01266"/>
    </source>
</evidence>
<dbReference type="eggNOG" id="KOG2844">
    <property type="taxonomic scope" value="Eukaryota"/>
</dbReference>
<dbReference type="OMA" id="VAHPYTF"/>
<evidence type="ECO:0000313" key="3">
    <source>
        <dbReference type="Proteomes" id="UP000019377"/>
    </source>
</evidence>
<name>V5GLT9_KALBG</name>
<dbReference type="STRING" id="1365824.V5GLT9"/>